<dbReference type="RefSeq" id="WP_377180502.1">
    <property type="nucleotide sequence ID" value="NZ_JBHUOG010000001.1"/>
</dbReference>
<evidence type="ECO:0000256" key="1">
    <source>
        <dbReference type="SAM" id="MobiDB-lite"/>
    </source>
</evidence>
<feature type="region of interest" description="Disordered" evidence="1">
    <location>
        <begin position="202"/>
        <end position="240"/>
    </location>
</feature>
<evidence type="ECO:0000313" key="2">
    <source>
        <dbReference type="EMBL" id="MFD2792662.1"/>
    </source>
</evidence>
<sequence length="240" mass="25021">MTLGTLSGCSADNGADVASMGGGGESVDGYVNQATADYATCLEGLGLVVAAMEFDEVVGIGGYAEIDGAQFLVGESGVVSDDTDGQAIAVDGEDRDGEIRSCYADHPGAKDILIDMRDLGVPAEAPSLGDGISEAGAAWAQCARDNGASVIEDPDAEGFLIIPETVTLAMAEDLAEKCSAPMAEDRFLPRFDVRASVEAEVDGQTVRDSGPFHEALNAPFMDSEQAKKYREEHPEEFDGE</sequence>
<feature type="compositionally biased region" description="Basic and acidic residues" evidence="1">
    <location>
        <begin position="224"/>
        <end position="233"/>
    </location>
</feature>
<comment type="caution">
    <text evidence="2">The sequence shown here is derived from an EMBL/GenBank/DDBJ whole genome shotgun (WGS) entry which is preliminary data.</text>
</comment>
<reference evidence="3" key="1">
    <citation type="journal article" date="2019" name="Int. J. Syst. Evol. Microbiol.">
        <title>The Global Catalogue of Microorganisms (GCM) 10K type strain sequencing project: providing services to taxonomists for standard genome sequencing and annotation.</title>
        <authorList>
            <consortium name="The Broad Institute Genomics Platform"/>
            <consortium name="The Broad Institute Genome Sequencing Center for Infectious Disease"/>
            <person name="Wu L."/>
            <person name="Ma J."/>
        </authorList>
    </citation>
    <scope>NUCLEOTIDE SEQUENCE [LARGE SCALE GENOMIC DNA]</scope>
    <source>
        <strain evidence="3">CCM 7044</strain>
    </source>
</reference>
<dbReference type="Proteomes" id="UP001597479">
    <property type="component" value="Unassembled WGS sequence"/>
</dbReference>
<evidence type="ECO:0000313" key="3">
    <source>
        <dbReference type="Proteomes" id="UP001597479"/>
    </source>
</evidence>
<protein>
    <submittedName>
        <fullName evidence="2">Uncharacterized protein</fullName>
    </submittedName>
</protein>
<name>A0ABW5VM39_9MICO</name>
<gene>
    <name evidence="2" type="ORF">ACFS27_03780</name>
</gene>
<proteinExistence type="predicted"/>
<accession>A0ABW5VM39</accession>
<keyword evidence="3" id="KW-1185">Reference proteome</keyword>
<dbReference type="EMBL" id="JBHUOG010000001">
    <property type="protein sequence ID" value="MFD2792662.1"/>
    <property type="molecule type" value="Genomic_DNA"/>
</dbReference>
<organism evidence="2 3">
    <name type="scientific">Promicromonospora vindobonensis</name>
    <dbReference type="NCBI Taxonomy" id="195748"/>
    <lineage>
        <taxon>Bacteria</taxon>
        <taxon>Bacillati</taxon>
        <taxon>Actinomycetota</taxon>
        <taxon>Actinomycetes</taxon>
        <taxon>Micrococcales</taxon>
        <taxon>Promicromonosporaceae</taxon>
        <taxon>Promicromonospora</taxon>
    </lineage>
</organism>